<dbReference type="EMBL" id="JADEXN010000003">
    <property type="protein sequence ID" value="MBE9039240.1"/>
    <property type="molecule type" value="Genomic_DNA"/>
</dbReference>
<evidence type="ECO:0000256" key="5">
    <source>
        <dbReference type="PROSITE-ProRule" id="PRU00335"/>
    </source>
</evidence>
<dbReference type="Pfam" id="PF00440">
    <property type="entry name" value="TetR_N"/>
    <property type="match status" value="1"/>
</dbReference>
<dbReference type="SUPFAM" id="SSF46689">
    <property type="entry name" value="Homeodomain-like"/>
    <property type="match status" value="1"/>
</dbReference>
<evidence type="ECO:0000256" key="1">
    <source>
        <dbReference type="ARBA" id="ARBA00022491"/>
    </source>
</evidence>
<dbReference type="GO" id="GO:0000976">
    <property type="term" value="F:transcription cis-regulatory region binding"/>
    <property type="evidence" value="ECO:0007669"/>
    <property type="project" value="TreeGrafter"/>
</dbReference>
<organism evidence="7 8">
    <name type="scientific">Zarconia navalis LEGE 11467</name>
    <dbReference type="NCBI Taxonomy" id="1828826"/>
    <lineage>
        <taxon>Bacteria</taxon>
        <taxon>Bacillati</taxon>
        <taxon>Cyanobacteriota</taxon>
        <taxon>Cyanophyceae</taxon>
        <taxon>Oscillatoriophycideae</taxon>
        <taxon>Oscillatoriales</taxon>
        <taxon>Oscillatoriales incertae sedis</taxon>
        <taxon>Zarconia</taxon>
        <taxon>Zarconia navalis</taxon>
    </lineage>
</organism>
<protein>
    <submittedName>
        <fullName evidence="7">TetR/AcrR family transcriptional regulator</fullName>
    </submittedName>
</protein>
<dbReference type="SUPFAM" id="SSF48498">
    <property type="entry name" value="Tetracyclin repressor-like, C-terminal domain"/>
    <property type="match status" value="1"/>
</dbReference>
<feature type="domain" description="HTH tetR-type" evidence="6">
    <location>
        <begin position="9"/>
        <end position="69"/>
    </location>
</feature>
<dbReference type="InterPro" id="IPR050109">
    <property type="entry name" value="HTH-type_TetR-like_transc_reg"/>
</dbReference>
<dbReference type="AlphaFoldDB" id="A0A928VX21"/>
<dbReference type="PROSITE" id="PS50977">
    <property type="entry name" value="HTH_TETR_2"/>
    <property type="match status" value="1"/>
</dbReference>
<evidence type="ECO:0000256" key="3">
    <source>
        <dbReference type="ARBA" id="ARBA00023125"/>
    </source>
</evidence>
<dbReference type="PANTHER" id="PTHR30055">
    <property type="entry name" value="HTH-TYPE TRANSCRIPTIONAL REGULATOR RUTR"/>
    <property type="match status" value="1"/>
</dbReference>
<gene>
    <name evidence="7" type="ORF">IQ235_00320</name>
</gene>
<dbReference type="GO" id="GO:0003700">
    <property type="term" value="F:DNA-binding transcription factor activity"/>
    <property type="evidence" value="ECO:0007669"/>
    <property type="project" value="TreeGrafter"/>
</dbReference>
<accession>A0A928VX21</accession>
<evidence type="ECO:0000313" key="7">
    <source>
        <dbReference type="EMBL" id="MBE9039240.1"/>
    </source>
</evidence>
<dbReference type="Pfam" id="PF13977">
    <property type="entry name" value="TetR_C_6"/>
    <property type="match status" value="1"/>
</dbReference>
<evidence type="ECO:0000313" key="8">
    <source>
        <dbReference type="Proteomes" id="UP000621799"/>
    </source>
</evidence>
<evidence type="ECO:0000256" key="4">
    <source>
        <dbReference type="ARBA" id="ARBA00023163"/>
    </source>
</evidence>
<dbReference type="InterPro" id="IPR036271">
    <property type="entry name" value="Tet_transcr_reg_TetR-rel_C_sf"/>
</dbReference>
<dbReference type="Proteomes" id="UP000621799">
    <property type="component" value="Unassembled WGS sequence"/>
</dbReference>
<proteinExistence type="predicted"/>
<dbReference type="Gene3D" id="1.10.357.10">
    <property type="entry name" value="Tetracycline Repressor, domain 2"/>
    <property type="match status" value="1"/>
</dbReference>
<reference evidence="7" key="1">
    <citation type="submission" date="2020-10" db="EMBL/GenBank/DDBJ databases">
        <authorList>
            <person name="Castelo-Branco R."/>
            <person name="Eusebio N."/>
            <person name="Adriana R."/>
            <person name="Vieira A."/>
            <person name="Brugerolle De Fraissinette N."/>
            <person name="Rezende De Castro R."/>
            <person name="Schneider M.P."/>
            <person name="Vasconcelos V."/>
            <person name="Leao P.N."/>
        </authorList>
    </citation>
    <scope>NUCLEOTIDE SEQUENCE</scope>
    <source>
        <strain evidence="7">LEGE 11467</strain>
    </source>
</reference>
<keyword evidence="4" id="KW-0804">Transcription</keyword>
<dbReference type="InterPro" id="IPR009057">
    <property type="entry name" value="Homeodomain-like_sf"/>
</dbReference>
<sequence>MSVPADKQTQWKSKVATAALELISREGLQGASLRAIAHELGCTTGVLTHYFRNKDELLLFVLETVMERLSETLAQAAQGTQGVERLKVMMLAILPTTPELVTIWRAWLAFVGAALGHAALLDEHKRHYANFKAFIHQELVMLQEAGEIDPKLNLDFEAAAWIATFDGIGVNTISAPQSYSPEELDTLVSRYLKTLTS</sequence>
<dbReference type="PRINTS" id="PR00455">
    <property type="entry name" value="HTHTETR"/>
</dbReference>
<name>A0A928VX21_9CYAN</name>
<keyword evidence="1" id="KW-0678">Repressor</keyword>
<feature type="DNA-binding region" description="H-T-H motif" evidence="5">
    <location>
        <begin position="32"/>
        <end position="51"/>
    </location>
</feature>
<evidence type="ECO:0000259" key="6">
    <source>
        <dbReference type="PROSITE" id="PS50977"/>
    </source>
</evidence>
<comment type="caution">
    <text evidence="7">The sequence shown here is derived from an EMBL/GenBank/DDBJ whole genome shotgun (WGS) entry which is preliminary data.</text>
</comment>
<keyword evidence="2" id="KW-0805">Transcription regulation</keyword>
<dbReference type="InterPro" id="IPR039538">
    <property type="entry name" value="BetI_C"/>
</dbReference>
<keyword evidence="3 5" id="KW-0238">DNA-binding</keyword>
<dbReference type="PANTHER" id="PTHR30055:SF234">
    <property type="entry name" value="HTH-TYPE TRANSCRIPTIONAL REGULATOR BETI"/>
    <property type="match status" value="1"/>
</dbReference>
<dbReference type="RefSeq" id="WP_264319504.1">
    <property type="nucleotide sequence ID" value="NZ_JADEXN010000003.1"/>
</dbReference>
<evidence type="ECO:0000256" key="2">
    <source>
        <dbReference type="ARBA" id="ARBA00023015"/>
    </source>
</evidence>
<keyword evidence="8" id="KW-1185">Reference proteome</keyword>
<dbReference type="InterPro" id="IPR001647">
    <property type="entry name" value="HTH_TetR"/>
</dbReference>